<dbReference type="Proteomes" id="UP000015729">
    <property type="component" value="Unassembled WGS sequence"/>
</dbReference>
<comment type="caution">
    <text evidence="1">The sequence shown here is derived from an EMBL/GenBank/DDBJ whole genome shotgun (WGS) entry which is preliminary data.</text>
</comment>
<reference evidence="1 2" key="1">
    <citation type="journal article" date="2013" name="PLoS Pathog.">
        <title>Genomic analysis of the Kiwifruit pathogen Pseudomonas syringae pv. actinidiae provides insight into the origins of an emergent plant disease.</title>
        <authorList>
            <person name="McCann H.C."/>
            <person name="Rikkerink E.H."/>
            <person name="Bertels F."/>
            <person name="Fiers M."/>
            <person name="Lu A."/>
            <person name="Rees-George J."/>
            <person name="Andersen M.T."/>
            <person name="Gleave A.P."/>
            <person name="Haubold B."/>
            <person name="Wohlers M.W."/>
            <person name="Guttman D.S."/>
            <person name="Wang P.W."/>
            <person name="Straub C."/>
            <person name="Vanneste J.L."/>
            <person name="Rainey P.B."/>
            <person name="Templeton M.D."/>
        </authorList>
    </citation>
    <scope>NUCLEOTIDE SEQUENCE [LARGE SCALE GENOMIC DNA]</scope>
    <source>
        <strain evidence="1 2">ICMP 18807</strain>
    </source>
</reference>
<evidence type="ECO:0000313" key="1">
    <source>
        <dbReference type="EMBL" id="EPN30201.1"/>
    </source>
</evidence>
<accession>S6TLK8</accession>
<protein>
    <submittedName>
        <fullName evidence="1">Uncharacterized protein</fullName>
    </submittedName>
</protein>
<sequence>MRSTFAVEVFGLATQCVDFGNEVAVGIVTGLPGAAVRVINLGDQRGQVVILIMDTAPQRVGFLEQPGELVVLEGQLVAIGQSQAGHVAGVVQLDGVMITAVVARQSWRVAVAGHHAIGKISGLENE</sequence>
<gene>
    <name evidence="1" type="ORF">A244_39023</name>
</gene>
<dbReference type="EMBL" id="AOKG01002679">
    <property type="protein sequence ID" value="EPN30201.1"/>
    <property type="molecule type" value="Genomic_DNA"/>
</dbReference>
<proteinExistence type="predicted"/>
<name>S6TLK8_PSESF</name>
<evidence type="ECO:0000313" key="2">
    <source>
        <dbReference type="Proteomes" id="UP000015729"/>
    </source>
</evidence>
<dbReference type="AlphaFoldDB" id="S6TLK8"/>
<organism evidence="1 2">
    <name type="scientific">Pseudomonas syringae pv. actinidiae ICMP 18807</name>
    <dbReference type="NCBI Taxonomy" id="1194404"/>
    <lineage>
        <taxon>Bacteria</taxon>
        <taxon>Pseudomonadati</taxon>
        <taxon>Pseudomonadota</taxon>
        <taxon>Gammaproteobacteria</taxon>
        <taxon>Pseudomonadales</taxon>
        <taxon>Pseudomonadaceae</taxon>
        <taxon>Pseudomonas</taxon>
        <taxon>Pseudomonas syringae</taxon>
    </lineage>
</organism>
<dbReference type="PATRIC" id="fig|1194404.4.peg.7978"/>